<gene>
    <name evidence="1" type="ORF">GCM10022223_46950</name>
</gene>
<reference evidence="2" key="1">
    <citation type="journal article" date="2019" name="Int. J. Syst. Evol. Microbiol.">
        <title>The Global Catalogue of Microorganisms (GCM) 10K type strain sequencing project: providing services to taxonomists for standard genome sequencing and annotation.</title>
        <authorList>
            <consortium name="The Broad Institute Genomics Platform"/>
            <consortium name="The Broad Institute Genome Sequencing Center for Infectious Disease"/>
            <person name="Wu L."/>
            <person name="Ma J."/>
        </authorList>
    </citation>
    <scope>NUCLEOTIDE SEQUENCE [LARGE SCALE GENOMIC DNA]</scope>
    <source>
        <strain evidence="2">JCM 16902</strain>
    </source>
</reference>
<sequence length="81" mass="9136">MSPALLLALATTVVTLGYMVACRIWPYAACVTCDGAGRHRSPSGKAWRTCRRCRGTGARLRVGRWLWDLARREFGRTRDPR</sequence>
<accession>A0ABP7A448</accession>
<dbReference type="EMBL" id="BAAAZO010000009">
    <property type="protein sequence ID" value="GAA3624493.1"/>
    <property type="molecule type" value="Genomic_DNA"/>
</dbReference>
<protein>
    <submittedName>
        <fullName evidence="1">Uncharacterized protein</fullName>
    </submittedName>
</protein>
<evidence type="ECO:0000313" key="1">
    <source>
        <dbReference type="EMBL" id="GAA3624493.1"/>
    </source>
</evidence>
<keyword evidence="2" id="KW-1185">Reference proteome</keyword>
<comment type="caution">
    <text evidence="1">The sequence shown here is derived from an EMBL/GenBank/DDBJ whole genome shotgun (WGS) entry which is preliminary data.</text>
</comment>
<dbReference type="Gene3D" id="6.20.20.10">
    <property type="match status" value="1"/>
</dbReference>
<evidence type="ECO:0000313" key="2">
    <source>
        <dbReference type="Proteomes" id="UP001501074"/>
    </source>
</evidence>
<dbReference type="SUPFAM" id="SSF57938">
    <property type="entry name" value="DnaJ/Hsp40 cysteine-rich domain"/>
    <property type="match status" value="1"/>
</dbReference>
<organism evidence="1 2">
    <name type="scientific">Kineosporia mesophila</name>
    <dbReference type="NCBI Taxonomy" id="566012"/>
    <lineage>
        <taxon>Bacteria</taxon>
        <taxon>Bacillati</taxon>
        <taxon>Actinomycetota</taxon>
        <taxon>Actinomycetes</taxon>
        <taxon>Kineosporiales</taxon>
        <taxon>Kineosporiaceae</taxon>
        <taxon>Kineosporia</taxon>
    </lineage>
</organism>
<dbReference type="InterPro" id="IPR036410">
    <property type="entry name" value="HSP_DnaJ_Cys-rich_dom_sf"/>
</dbReference>
<name>A0ABP7A448_9ACTN</name>
<dbReference type="Proteomes" id="UP001501074">
    <property type="component" value="Unassembled WGS sequence"/>
</dbReference>
<dbReference type="RefSeq" id="WP_231487772.1">
    <property type="nucleotide sequence ID" value="NZ_BAAAZO010000009.1"/>
</dbReference>
<proteinExistence type="predicted"/>